<evidence type="ECO:0000256" key="2">
    <source>
        <dbReference type="ARBA" id="ARBA00023125"/>
    </source>
</evidence>
<gene>
    <name evidence="6" type="ORF">DJ019_08120</name>
</gene>
<evidence type="ECO:0000313" key="6">
    <source>
        <dbReference type="EMBL" id="RAK67845.1"/>
    </source>
</evidence>
<keyword evidence="2 4" id="KW-0238">DNA-binding</keyword>
<evidence type="ECO:0000313" key="7">
    <source>
        <dbReference type="Proteomes" id="UP000249524"/>
    </source>
</evidence>
<dbReference type="SUPFAM" id="SSF46689">
    <property type="entry name" value="Homeodomain-like"/>
    <property type="match status" value="1"/>
</dbReference>
<comment type="caution">
    <text evidence="6">The sequence shown here is derived from an EMBL/GenBank/DDBJ whole genome shotgun (WGS) entry which is preliminary data.</text>
</comment>
<dbReference type="PANTHER" id="PTHR30055:SF148">
    <property type="entry name" value="TETR-FAMILY TRANSCRIPTIONAL REGULATOR"/>
    <property type="match status" value="1"/>
</dbReference>
<dbReference type="InterPro" id="IPR050109">
    <property type="entry name" value="HTH-type_TetR-like_transc_reg"/>
</dbReference>
<feature type="domain" description="HTH tetR-type" evidence="5">
    <location>
        <begin position="1"/>
        <end position="50"/>
    </location>
</feature>
<evidence type="ECO:0000256" key="4">
    <source>
        <dbReference type="PROSITE-ProRule" id="PRU00335"/>
    </source>
</evidence>
<dbReference type="InterPro" id="IPR009057">
    <property type="entry name" value="Homeodomain-like_sf"/>
</dbReference>
<dbReference type="Gene3D" id="1.10.10.60">
    <property type="entry name" value="Homeodomain-like"/>
    <property type="match status" value="1"/>
</dbReference>
<sequence length="189" mass="20973">MALYADVGWAGFTFEAVARTSGVGKASLYRRWPRRGDLLRQTFEARWLRVGSLDQGDIRTDLLALAWIVARALTGPYAGAHKRLPLDIAEHPEVLEFLRPYAEATVAEGRAIVRRAVGRRQLPASTNPGLVMDLVVGAISNHVRMTPARLRSRMLRQLDNFLVELVEIVLAGVEKSSLYGSANERDDPP</sequence>
<organism evidence="6 7">
    <name type="scientific">Phenylobacterium kunshanense</name>
    <dbReference type="NCBI Taxonomy" id="1445034"/>
    <lineage>
        <taxon>Bacteria</taxon>
        <taxon>Pseudomonadati</taxon>
        <taxon>Pseudomonadota</taxon>
        <taxon>Alphaproteobacteria</taxon>
        <taxon>Caulobacterales</taxon>
        <taxon>Caulobacteraceae</taxon>
        <taxon>Phenylobacterium</taxon>
    </lineage>
</organism>
<protein>
    <submittedName>
        <fullName evidence="6">TetR family transcriptional regulator</fullName>
    </submittedName>
</protein>
<reference evidence="6 7" key="1">
    <citation type="submission" date="2018-05" db="EMBL/GenBank/DDBJ databases">
        <authorList>
            <person name="Lanie J.A."/>
            <person name="Ng W.-L."/>
            <person name="Kazmierczak K.M."/>
            <person name="Andrzejewski T.M."/>
            <person name="Davidsen T.M."/>
            <person name="Wayne K.J."/>
            <person name="Tettelin H."/>
            <person name="Glass J.I."/>
            <person name="Rusch D."/>
            <person name="Podicherti R."/>
            <person name="Tsui H.-C.T."/>
            <person name="Winkler M.E."/>
        </authorList>
    </citation>
    <scope>NUCLEOTIDE SEQUENCE [LARGE SCALE GENOMIC DNA]</scope>
    <source>
        <strain evidence="6 7">BUT-10</strain>
    </source>
</reference>
<dbReference type="SUPFAM" id="SSF48498">
    <property type="entry name" value="Tetracyclin repressor-like, C-terminal domain"/>
    <property type="match status" value="1"/>
</dbReference>
<dbReference type="Pfam" id="PF00440">
    <property type="entry name" value="TetR_N"/>
    <property type="match status" value="1"/>
</dbReference>
<dbReference type="InterPro" id="IPR036271">
    <property type="entry name" value="Tet_transcr_reg_TetR-rel_C_sf"/>
</dbReference>
<keyword evidence="1" id="KW-0805">Transcription regulation</keyword>
<dbReference type="InterPro" id="IPR011075">
    <property type="entry name" value="TetR_C"/>
</dbReference>
<dbReference type="PANTHER" id="PTHR30055">
    <property type="entry name" value="HTH-TYPE TRANSCRIPTIONAL REGULATOR RUTR"/>
    <property type="match status" value="1"/>
</dbReference>
<feature type="DNA-binding region" description="H-T-H motif" evidence="4">
    <location>
        <begin position="13"/>
        <end position="32"/>
    </location>
</feature>
<dbReference type="GO" id="GO:0003700">
    <property type="term" value="F:DNA-binding transcription factor activity"/>
    <property type="evidence" value="ECO:0007669"/>
    <property type="project" value="TreeGrafter"/>
</dbReference>
<dbReference type="Gene3D" id="1.10.357.10">
    <property type="entry name" value="Tetracycline Repressor, domain 2"/>
    <property type="match status" value="1"/>
</dbReference>
<dbReference type="GO" id="GO:0000976">
    <property type="term" value="F:transcription cis-regulatory region binding"/>
    <property type="evidence" value="ECO:0007669"/>
    <property type="project" value="TreeGrafter"/>
</dbReference>
<keyword evidence="3" id="KW-0804">Transcription</keyword>
<dbReference type="InterPro" id="IPR001647">
    <property type="entry name" value="HTH_TetR"/>
</dbReference>
<dbReference type="RefSeq" id="WP_111275454.1">
    <property type="nucleotide sequence ID" value="NZ_QFYS01000002.1"/>
</dbReference>
<dbReference type="OrthoDB" id="9803547at2"/>
<evidence type="ECO:0000259" key="5">
    <source>
        <dbReference type="PROSITE" id="PS50977"/>
    </source>
</evidence>
<dbReference type="Proteomes" id="UP000249524">
    <property type="component" value="Unassembled WGS sequence"/>
</dbReference>
<dbReference type="EMBL" id="QFYS01000002">
    <property type="protein sequence ID" value="RAK67845.1"/>
    <property type="molecule type" value="Genomic_DNA"/>
</dbReference>
<proteinExistence type="predicted"/>
<dbReference type="Pfam" id="PF16859">
    <property type="entry name" value="TetR_C_11"/>
    <property type="match status" value="1"/>
</dbReference>
<dbReference type="PROSITE" id="PS50977">
    <property type="entry name" value="HTH_TETR_2"/>
    <property type="match status" value="1"/>
</dbReference>
<accession>A0A328BMD5</accession>
<keyword evidence="7" id="KW-1185">Reference proteome</keyword>
<evidence type="ECO:0000256" key="1">
    <source>
        <dbReference type="ARBA" id="ARBA00023015"/>
    </source>
</evidence>
<name>A0A328BMD5_9CAUL</name>
<evidence type="ECO:0000256" key="3">
    <source>
        <dbReference type="ARBA" id="ARBA00023163"/>
    </source>
</evidence>
<dbReference type="AlphaFoldDB" id="A0A328BMD5"/>